<protein>
    <submittedName>
        <fullName evidence="7">NADH dehydrogenase subunit 2</fullName>
    </submittedName>
</protein>
<geneLocation type="mitochondrion" evidence="7"/>
<organism evidence="7">
    <name type="scientific">Calliarthron tuberculosum</name>
    <name type="common">Coralline red alga</name>
    <name type="synonym">Corallina tuberculosa</name>
    <dbReference type="NCBI Taxonomy" id="48942"/>
    <lineage>
        <taxon>Eukaryota</taxon>
        <taxon>Rhodophyta</taxon>
        <taxon>Florideophyceae</taxon>
        <taxon>Corallinophycidae</taxon>
        <taxon>Corallinales</taxon>
        <taxon>Corallinaceae</taxon>
        <taxon>Corallinoideae</taxon>
        <taxon>Calliarthron</taxon>
    </lineage>
</organism>
<feature type="transmembrane region" description="Helical" evidence="5">
    <location>
        <begin position="211"/>
        <end position="232"/>
    </location>
</feature>
<feature type="transmembrane region" description="Helical" evidence="5">
    <location>
        <begin position="285"/>
        <end position="304"/>
    </location>
</feature>
<feature type="transmembrane region" description="Helical" evidence="5">
    <location>
        <begin position="88"/>
        <end position="106"/>
    </location>
</feature>
<feature type="transmembrane region" description="Helical" evidence="5">
    <location>
        <begin position="335"/>
        <end position="362"/>
    </location>
</feature>
<dbReference type="EMBL" id="KR005619">
    <property type="protein sequence ID" value="AKG26274.1"/>
    <property type="molecule type" value="Genomic_DNA"/>
</dbReference>
<dbReference type="GO" id="GO:0042773">
    <property type="term" value="P:ATP synthesis coupled electron transport"/>
    <property type="evidence" value="ECO:0007669"/>
    <property type="project" value="InterPro"/>
</dbReference>
<feature type="transmembrane region" description="Helical" evidence="5">
    <location>
        <begin position="383"/>
        <end position="401"/>
    </location>
</feature>
<evidence type="ECO:0000256" key="1">
    <source>
        <dbReference type="ARBA" id="ARBA00004141"/>
    </source>
</evidence>
<feature type="transmembrane region" description="Helical" evidence="5">
    <location>
        <begin position="167"/>
        <end position="191"/>
    </location>
</feature>
<dbReference type="AlphaFoldDB" id="A0A0F7C9R0"/>
<evidence type="ECO:0000256" key="4">
    <source>
        <dbReference type="ARBA" id="ARBA00023136"/>
    </source>
</evidence>
<evidence type="ECO:0000256" key="2">
    <source>
        <dbReference type="ARBA" id="ARBA00022692"/>
    </source>
</evidence>
<feature type="transmembrane region" description="Helical" evidence="5">
    <location>
        <begin position="138"/>
        <end position="155"/>
    </location>
</feature>
<feature type="transmembrane region" description="Helical" evidence="5">
    <location>
        <begin position="253"/>
        <end position="273"/>
    </location>
</feature>
<reference evidence="7" key="1">
    <citation type="submission" date="2015-03" db="EMBL/GenBank/DDBJ databases">
        <title>Calliarthron tuberculosum mitochondrial genome.</title>
        <authorList>
            <person name="Bi G."/>
            <person name="Liu G."/>
            <person name="Zhao E."/>
            <person name="Du Q."/>
        </authorList>
    </citation>
    <scope>NUCLEOTIDE SEQUENCE</scope>
</reference>
<dbReference type="GO" id="GO:0016020">
    <property type="term" value="C:membrane"/>
    <property type="evidence" value="ECO:0007669"/>
    <property type="project" value="UniProtKB-SubCell"/>
</dbReference>
<dbReference type="InterPro" id="IPR010096">
    <property type="entry name" value="NADH-Q_OxRdtase_suN/2"/>
</dbReference>
<feature type="transmembrane region" description="Helical" evidence="5">
    <location>
        <begin position="46"/>
        <end position="68"/>
    </location>
</feature>
<feature type="transmembrane region" description="Helical" evidence="5">
    <location>
        <begin position="16"/>
        <end position="34"/>
    </location>
</feature>
<feature type="transmembrane region" description="Helical" evidence="5">
    <location>
        <begin position="311"/>
        <end position="329"/>
    </location>
</feature>
<keyword evidence="4 5" id="KW-0472">Membrane</keyword>
<feature type="transmembrane region" description="Helical" evidence="5">
    <location>
        <begin position="113"/>
        <end position="132"/>
    </location>
</feature>
<comment type="subcellular location">
    <subcellularLocation>
        <location evidence="1">Membrane</location>
        <topology evidence="1">Multi-pass membrane protein</topology>
    </subcellularLocation>
</comment>
<dbReference type="HAMAP" id="MF_00445">
    <property type="entry name" value="NDH1_NuoN_1"/>
    <property type="match status" value="1"/>
</dbReference>
<feature type="transmembrane region" description="Helical" evidence="5">
    <location>
        <begin position="463"/>
        <end position="480"/>
    </location>
</feature>
<keyword evidence="3 5" id="KW-1133">Transmembrane helix</keyword>
<dbReference type="NCBIfam" id="TIGR01770">
    <property type="entry name" value="NDH_I_N"/>
    <property type="match status" value="1"/>
</dbReference>
<dbReference type="PANTHER" id="PTHR22773">
    <property type="entry name" value="NADH DEHYDROGENASE"/>
    <property type="match status" value="1"/>
</dbReference>
<dbReference type="GO" id="GO:0008137">
    <property type="term" value="F:NADH dehydrogenase (ubiquinone) activity"/>
    <property type="evidence" value="ECO:0007669"/>
    <property type="project" value="InterPro"/>
</dbReference>
<evidence type="ECO:0000256" key="5">
    <source>
        <dbReference type="SAM" id="Phobius"/>
    </source>
</evidence>
<dbReference type="RefSeq" id="YP_009138137.1">
    <property type="nucleotide sequence ID" value="NC_027061.1"/>
</dbReference>
<keyword evidence="2 5" id="KW-0812">Transmembrane</keyword>
<evidence type="ECO:0000259" key="6">
    <source>
        <dbReference type="Pfam" id="PF00361"/>
    </source>
</evidence>
<dbReference type="GeneID" id="24286942"/>
<evidence type="ECO:0000313" key="7">
    <source>
        <dbReference type="EMBL" id="AKG26274.1"/>
    </source>
</evidence>
<evidence type="ECO:0000256" key="3">
    <source>
        <dbReference type="ARBA" id="ARBA00022989"/>
    </source>
</evidence>
<accession>A0A0F7C9R0</accession>
<feature type="transmembrane region" description="Helical" evidence="5">
    <location>
        <begin position="421"/>
        <end position="442"/>
    </location>
</feature>
<gene>
    <name evidence="7" type="primary">nad2</name>
</gene>
<name>A0A0F7C9R0_CALTB</name>
<feature type="domain" description="NADH:quinone oxidoreductase/Mrp antiporter transmembrane" evidence="6">
    <location>
        <begin position="133"/>
        <end position="435"/>
    </location>
</feature>
<dbReference type="Pfam" id="PF00361">
    <property type="entry name" value="Proton_antipo_M"/>
    <property type="match status" value="1"/>
</dbReference>
<proteinExistence type="inferred from homology"/>
<dbReference type="InterPro" id="IPR001750">
    <property type="entry name" value="ND/Mrp_TM"/>
</dbReference>
<sequence>MTTNFIFDIYFTLPELYLVISIFVLLVFGVLVSGSKNLGYPLISKVTGLISIQILILTFILLIWFPYFNFFSWNYFFTTNLFVLSSKVIIIISSILWTYFSITYIITEKVNSYEYWILILLAVLALLCLLQVYDLLTLYLLIEFQSLSFYVLASFNRTSEFSTEAGLKYFVLGAFASAFLLFGSSIIYGFTGLTNFADLNTFFTGFIKEDLFSVSGTLVGLIFILSALLFKLTAAPFHMWAPDVYEGSPTSTTAFFAIFPKLVIITLLLRIFFLSFHDFFSTWKYLFLLCSFLSLLFGSLGALAQKNEKRFLAYSSINHIGYILIGFLLGEPFGIISIILYLIIYIITSFAIFSFLISLRLYEYPQWSQIRYLNEVTGLSKTNPLLALSLLLILFSMAGIPPLSGFFAKVFILLSGVRGSAYGLVLIAVILSSISCFYYIRIIQLTYFSNLKKWPLLYPIEKSTSLVLGSSCYFLLFFFWT</sequence>
<keyword evidence="7" id="KW-0496">Mitochondrion</keyword>